<dbReference type="SUPFAM" id="SSF51391">
    <property type="entry name" value="Thiamin phosphate synthase"/>
    <property type="match status" value="1"/>
</dbReference>
<keyword evidence="5" id="KW-1185">Reference proteome</keyword>
<comment type="pathway">
    <text evidence="1">Cofactor biosynthesis; thiamine diphosphate biosynthesis.</text>
</comment>
<organism evidence="4 5">
    <name type="scientific">Tepidicaulis marinus</name>
    <dbReference type="NCBI Taxonomy" id="1333998"/>
    <lineage>
        <taxon>Bacteria</taxon>
        <taxon>Pseudomonadati</taxon>
        <taxon>Pseudomonadota</taxon>
        <taxon>Alphaproteobacteria</taxon>
        <taxon>Hyphomicrobiales</taxon>
        <taxon>Parvibaculaceae</taxon>
        <taxon>Tepidicaulis</taxon>
    </lineage>
</organism>
<dbReference type="Pfam" id="PF02581">
    <property type="entry name" value="TMP-TENI"/>
    <property type="match status" value="1"/>
</dbReference>
<reference evidence="4 5" key="1">
    <citation type="submission" date="2014-07" db="EMBL/GenBank/DDBJ databases">
        <title>Tepidicaulis marinum gen. nov., sp. nov., a novel marine bacterium denitrifying nitrate to nitrous oxide strictly under microaerobic conditions.</title>
        <authorList>
            <person name="Takeuchi M."/>
            <person name="Yamagishi T."/>
            <person name="Kamagata Y."/>
            <person name="Oshima K."/>
            <person name="Hattori M."/>
            <person name="Katayama T."/>
            <person name="Hanada S."/>
            <person name="Tamaki H."/>
            <person name="Marumo K."/>
            <person name="Maeda H."/>
            <person name="Nedachi M."/>
            <person name="Iwasaki W."/>
            <person name="Suwa Y."/>
            <person name="Sakata S."/>
        </authorList>
    </citation>
    <scope>NUCLEOTIDE SEQUENCE [LARGE SCALE GENOMIC DNA]</scope>
    <source>
        <strain evidence="4 5">MA2</strain>
    </source>
</reference>
<dbReference type="eggNOG" id="COG0352">
    <property type="taxonomic scope" value="Bacteria"/>
</dbReference>
<dbReference type="Gene3D" id="3.20.20.70">
    <property type="entry name" value="Aldolase class I"/>
    <property type="match status" value="1"/>
</dbReference>
<proteinExistence type="predicted"/>
<dbReference type="InterPro" id="IPR022998">
    <property type="entry name" value="ThiamineP_synth_TenI"/>
</dbReference>
<dbReference type="GO" id="GO:0005737">
    <property type="term" value="C:cytoplasm"/>
    <property type="evidence" value="ECO:0007669"/>
    <property type="project" value="TreeGrafter"/>
</dbReference>
<dbReference type="RefSeq" id="WP_052379103.1">
    <property type="nucleotide sequence ID" value="NZ_BBIO01000001.1"/>
</dbReference>
<dbReference type="InterPro" id="IPR013785">
    <property type="entry name" value="Aldolase_TIM"/>
</dbReference>
<dbReference type="CDD" id="cd00564">
    <property type="entry name" value="TMP_TenI"/>
    <property type="match status" value="1"/>
</dbReference>
<sequence length="203" mass="21420">MARPSASLMRSVREMGAKAPHLPDLLALSDEARAPGPLATLESLPAGSGYIFRHYALAREERIKLAKEAGRAARRRGIFFLVAGDLGLATHLRADGMHLPEWQVKRGYAAKALERFALVTGAAHSAEALVRAARAGLDAALLSPVFPTQSHPGAKTLGLLRFAALAEEAALPVYAMGGMNDKTVRRLCQTKAAGIGGIGFTAS</sequence>
<dbReference type="GO" id="GO:0004789">
    <property type="term" value="F:thiamine-phosphate diphosphorylase activity"/>
    <property type="evidence" value="ECO:0007669"/>
    <property type="project" value="TreeGrafter"/>
</dbReference>
<evidence type="ECO:0000256" key="1">
    <source>
        <dbReference type="ARBA" id="ARBA00004948"/>
    </source>
</evidence>
<protein>
    <submittedName>
        <fullName evidence="4">Thiamine monophosphate synthase</fullName>
    </submittedName>
</protein>
<dbReference type="AlphaFoldDB" id="A0A081B6M1"/>
<comment type="caution">
    <text evidence="4">The sequence shown here is derived from an EMBL/GenBank/DDBJ whole genome shotgun (WGS) entry which is preliminary data.</text>
</comment>
<evidence type="ECO:0000313" key="5">
    <source>
        <dbReference type="Proteomes" id="UP000028702"/>
    </source>
</evidence>
<keyword evidence="2" id="KW-0784">Thiamine biosynthesis</keyword>
<evidence type="ECO:0000259" key="3">
    <source>
        <dbReference type="Pfam" id="PF02581"/>
    </source>
</evidence>
<gene>
    <name evidence="4" type="ORF">M2A_0188</name>
</gene>
<dbReference type="InterPro" id="IPR036206">
    <property type="entry name" value="ThiamineP_synth_sf"/>
</dbReference>
<evidence type="ECO:0000256" key="2">
    <source>
        <dbReference type="ARBA" id="ARBA00022977"/>
    </source>
</evidence>
<dbReference type="GO" id="GO:0009228">
    <property type="term" value="P:thiamine biosynthetic process"/>
    <property type="evidence" value="ECO:0007669"/>
    <property type="project" value="UniProtKB-KW"/>
</dbReference>
<accession>A0A081B6M1</accession>
<dbReference type="STRING" id="1333998.M2A_0188"/>
<feature type="domain" description="Thiamine phosphate synthase/TenI" evidence="3">
    <location>
        <begin position="50"/>
        <end position="196"/>
    </location>
</feature>
<dbReference type="EMBL" id="BBIO01000001">
    <property type="protein sequence ID" value="GAK43689.1"/>
    <property type="molecule type" value="Genomic_DNA"/>
</dbReference>
<dbReference type="PANTHER" id="PTHR20857:SF15">
    <property type="entry name" value="THIAMINE-PHOSPHATE SYNTHASE"/>
    <property type="match status" value="1"/>
</dbReference>
<name>A0A081B6M1_9HYPH</name>
<dbReference type="Proteomes" id="UP000028702">
    <property type="component" value="Unassembled WGS sequence"/>
</dbReference>
<dbReference type="PANTHER" id="PTHR20857">
    <property type="entry name" value="THIAMINE-PHOSPHATE PYROPHOSPHORYLASE"/>
    <property type="match status" value="1"/>
</dbReference>
<evidence type="ECO:0000313" key="4">
    <source>
        <dbReference type="EMBL" id="GAK43689.1"/>
    </source>
</evidence>